<evidence type="ECO:0000256" key="4">
    <source>
        <dbReference type="ARBA" id="ARBA00023125"/>
    </source>
</evidence>
<comment type="caution">
    <text evidence="9">The sequence shown here is derived from an EMBL/GenBank/DDBJ whole genome shotgun (WGS) entry which is preliminary data.</text>
</comment>
<evidence type="ECO:0000259" key="8">
    <source>
        <dbReference type="Pfam" id="PF08281"/>
    </source>
</evidence>
<gene>
    <name evidence="9" type="primary">shbA</name>
    <name evidence="9" type="ORF">HF577_32220</name>
</gene>
<evidence type="ECO:0000256" key="3">
    <source>
        <dbReference type="ARBA" id="ARBA00023082"/>
    </source>
</evidence>
<proteinExistence type="inferred from homology"/>
<evidence type="ECO:0000256" key="1">
    <source>
        <dbReference type="ARBA" id="ARBA00010641"/>
    </source>
</evidence>
<dbReference type="InterPro" id="IPR014284">
    <property type="entry name" value="RNA_pol_sigma-70_dom"/>
</dbReference>
<name>A0ABX1RR74_9PSEU</name>
<dbReference type="Pfam" id="PF08281">
    <property type="entry name" value="Sigma70_r4_2"/>
    <property type="match status" value="1"/>
</dbReference>
<evidence type="ECO:0000256" key="5">
    <source>
        <dbReference type="ARBA" id="ARBA00023163"/>
    </source>
</evidence>
<evidence type="ECO:0000259" key="7">
    <source>
        <dbReference type="Pfam" id="PF04542"/>
    </source>
</evidence>
<dbReference type="NCBIfam" id="TIGR02937">
    <property type="entry name" value="sigma70-ECF"/>
    <property type="match status" value="1"/>
</dbReference>
<evidence type="ECO:0000313" key="10">
    <source>
        <dbReference type="Proteomes" id="UP001296706"/>
    </source>
</evidence>
<keyword evidence="5" id="KW-0804">Transcription</keyword>
<dbReference type="SUPFAM" id="SSF88946">
    <property type="entry name" value="Sigma2 domain of RNA polymerase sigma factors"/>
    <property type="match status" value="1"/>
</dbReference>
<dbReference type="Pfam" id="PF04542">
    <property type="entry name" value="Sigma70_r2"/>
    <property type="match status" value="1"/>
</dbReference>
<dbReference type="PANTHER" id="PTHR43133">
    <property type="entry name" value="RNA POLYMERASE ECF-TYPE SIGMA FACTO"/>
    <property type="match status" value="1"/>
</dbReference>
<keyword evidence="3" id="KW-0731">Sigma factor</keyword>
<dbReference type="InterPro" id="IPR036388">
    <property type="entry name" value="WH-like_DNA-bd_sf"/>
</dbReference>
<dbReference type="InterPro" id="IPR013324">
    <property type="entry name" value="RNA_pol_sigma_r3/r4-like"/>
</dbReference>
<organism evidence="9 10">
    <name type="scientific">Pseudonocardia xinjiangensis</name>
    <dbReference type="NCBI Taxonomy" id="75289"/>
    <lineage>
        <taxon>Bacteria</taxon>
        <taxon>Bacillati</taxon>
        <taxon>Actinomycetota</taxon>
        <taxon>Actinomycetes</taxon>
        <taxon>Pseudonocardiales</taxon>
        <taxon>Pseudonocardiaceae</taxon>
        <taxon>Pseudonocardia</taxon>
    </lineage>
</organism>
<evidence type="ECO:0000256" key="2">
    <source>
        <dbReference type="ARBA" id="ARBA00023015"/>
    </source>
</evidence>
<dbReference type="SUPFAM" id="SSF88659">
    <property type="entry name" value="Sigma3 and sigma4 domains of RNA polymerase sigma factors"/>
    <property type="match status" value="1"/>
</dbReference>
<accession>A0ABX1RR74</accession>
<feature type="region of interest" description="Disordered" evidence="6">
    <location>
        <begin position="1"/>
        <end position="29"/>
    </location>
</feature>
<dbReference type="PANTHER" id="PTHR43133:SF58">
    <property type="entry name" value="ECF RNA POLYMERASE SIGMA FACTOR SIGD"/>
    <property type="match status" value="1"/>
</dbReference>
<feature type="domain" description="RNA polymerase sigma factor 70 region 4 type 2" evidence="8">
    <location>
        <begin position="156"/>
        <end position="208"/>
    </location>
</feature>
<dbReference type="InterPro" id="IPR039425">
    <property type="entry name" value="RNA_pol_sigma-70-like"/>
</dbReference>
<evidence type="ECO:0000313" key="9">
    <source>
        <dbReference type="EMBL" id="NMH81743.1"/>
    </source>
</evidence>
<feature type="compositionally biased region" description="Basic and acidic residues" evidence="6">
    <location>
        <begin position="20"/>
        <end position="29"/>
    </location>
</feature>
<protein>
    <submittedName>
        <fullName evidence="9">RNA polymerase sigma factor ShbA</fullName>
    </submittedName>
</protein>
<dbReference type="CDD" id="cd06171">
    <property type="entry name" value="Sigma70_r4"/>
    <property type="match status" value="1"/>
</dbReference>
<comment type="similarity">
    <text evidence="1">Belongs to the sigma-70 factor family. ECF subfamily.</text>
</comment>
<keyword evidence="4" id="KW-0238">DNA-binding</keyword>
<dbReference type="InterPro" id="IPR007627">
    <property type="entry name" value="RNA_pol_sigma70_r2"/>
</dbReference>
<evidence type="ECO:0000256" key="6">
    <source>
        <dbReference type="SAM" id="MobiDB-lite"/>
    </source>
</evidence>
<reference evidence="9 10" key="1">
    <citation type="submission" date="2020-04" db="EMBL/GenBank/DDBJ databases">
        <authorList>
            <person name="Klaysubun C."/>
            <person name="Duangmal K."/>
            <person name="Lipun K."/>
        </authorList>
    </citation>
    <scope>NUCLEOTIDE SEQUENCE [LARGE SCALE GENOMIC DNA]</scope>
    <source>
        <strain evidence="9 10">JCM 11839</strain>
    </source>
</reference>
<keyword evidence="2" id="KW-0805">Transcription regulation</keyword>
<dbReference type="InterPro" id="IPR013249">
    <property type="entry name" value="RNA_pol_sigma70_r4_t2"/>
</dbReference>
<keyword evidence="10" id="KW-1185">Reference proteome</keyword>
<dbReference type="InterPro" id="IPR013325">
    <property type="entry name" value="RNA_pol_sigma_r2"/>
</dbReference>
<dbReference type="EMBL" id="JAAXKY010000168">
    <property type="protein sequence ID" value="NMH81743.1"/>
    <property type="molecule type" value="Genomic_DNA"/>
</dbReference>
<feature type="domain" description="RNA polymerase sigma-70 region 2" evidence="7">
    <location>
        <begin position="54"/>
        <end position="126"/>
    </location>
</feature>
<dbReference type="Gene3D" id="1.10.1740.10">
    <property type="match status" value="1"/>
</dbReference>
<dbReference type="Gene3D" id="1.10.10.10">
    <property type="entry name" value="Winged helix-like DNA-binding domain superfamily/Winged helix DNA-binding domain"/>
    <property type="match status" value="1"/>
</dbReference>
<dbReference type="Proteomes" id="UP001296706">
    <property type="component" value="Unassembled WGS sequence"/>
</dbReference>
<sequence>MSRRGAPVPSVGDDEFGAEESDRAESRRLARRDAELDELATRAAGGHKASLDKLLQHVRPLVVRYCRARIGSGTTGMATPDDVTQDVLLALFHALERWRPGETRVMAFVYGIAGNKVVDAYRAAGRNRSVATEVLPDAADSGAGPETIAVLGTQIAELRQLLEQLPEHHREVLVLRIALGLSAEETARIVDSTAGAVRVTQHRALNKLRELAAKRSG</sequence>
<dbReference type="NCBIfam" id="NF007230">
    <property type="entry name" value="PRK09648.1"/>
    <property type="match status" value="1"/>
</dbReference>